<organism evidence="1 2">
    <name type="scientific">Sphingomonas plantiphila</name>
    <dbReference type="NCBI Taxonomy" id="3163295"/>
    <lineage>
        <taxon>Bacteria</taxon>
        <taxon>Pseudomonadati</taxon>
        <taxon>Pseudomonadota</taxon>
        <taxon>Alphaproteobacteria</taxon>
        <taxon>Sphingomonadales</taxon>
        <taxon>Sphingomonadaceae</taxon>
        <taxon>Sphingomonas</taxon>
    </lineage>
</organism>
<gene>
    <name evidence="1" type="ORF">ABS767_10510</name>
</gene>
<dbReference type="Proteomes" id="UP001629244">
    <property type="component" value="Unassembled WGS sequence"/>
</dbReference>
<evidence type="ECO:0000313" key="1">
    <source>
        <dbReference type="EMBL" id="MFL9841395.1"/>
    </source>
</evidence>
<accession>A0ABW8YQE6</accession>
<keyword evidence="2" id="KW-1185">Reference proteome</keyword>
<reference evidence="1 2" key="1">
    <citation type="submission" date="2024-06" db="EMBL/GenBank/DDBJ databases">
        <authorList>
            <person name="Kaempfer P."/>
            <person name="Viver T."/>
        </authorList>
    </citation>
    <scope>NUCLEOTIDE SEQUENCE [LARGE SCALE GENOMIC DNA]</scope>
    <source>
        <strain evidence="1 2">ST-64</strain>
    </source>
</reference>
<evidence type="ECO:0000313" key="2">
    <source>
        <dbReference type="Proteomes" id="UP001629244"/>
    </source>
</evidence>
<proteinExistence type="predicted"/>
<comment type="caution">
    <text evidence="1">The sequence shown here is derived from an EMBL/GenBank/DDBJ whole genome shotgun (WGS) entry which is preliminary data.</text>
</comment>
<name>A0ABW8YQE6_9SPHN</name>
<dbReference type="EMBL" id="JBELQC010000001">
    <property type="protein sequence ID" value="MFL9841395.1"/>
    <property type="molecule type" value="Genomic_DNA"/>
</dbReference>
<dbReference type="RefSeq" id="WP_408078301.1">
    <property type="nucleotide sequence ID" value="NZ_JBELQC010000001.1"/>
</dbReference>
<sequence length="101" mass="10441">MKSLPTDPQSSMQRVRVGLTGLATVLLLIGVASAIFTSADNEDPVVADGASKPDVVANMTDGVMTNSAALPKDEPIAELGIAPRTAETPAPEITPYPIPEK</sequence>
<protein>
    <submittedName>
        <fullName evidence="1">Uncharacterized protein</fullName>
    </submittedName>
</protein>